<proteinExistence type="predicted"/>
<name>A0A3R8LXH6_9FIRM</name>
<comment type="caution">
    <text evidence="1">The sequence shown here is derived from an EMBL/GenBank/DDBJ whole genome shotgun (WGS) entry which is preliminary data.</text>
</comment>
<keyword evidence="2" id="KW-1185">Reference proteome</keyword>
<gene>
    <name evidence="1" type="ORF">EBB54_08395</name>
</gene>
<sequence>MNKFRLSDIWIVERRTTQGIGDESMCRNEYEQVCTWAEGMHVILEFPAGREWTQDKKNSGRTSEDREQVRQEIREILTGVLLNIMEPPV</sequence>
<protein>
    <submittedName>
        <fullName evidence="1">Uncharacterized protein</fullName>
    </submittedName>
</protein>
<dbReference type="RefSeq" id="WP_125127064.1">
    <property type="nucleotide sequence ID" value="NZ_RHJS01000002.1"/>
</dbReference>
<dbReference type="AlphaFoldDB" id="A0A3R8LXH6"/>
<dbReference type="EMBL" id="RHJS01000002">
    <property type="protein sequence ID" value="RRK31381.1"/>
    <property type="molecule type" value="Genomic_DNA"/>
</dbReference>
<dbReference type="Proteomes" id="UP000274920">
    <property type="component" value="Unassembled WGS sequence"/>
</dbReference>
<evidence type="ECO:0000313" key="1">
    <source>
        <dbReference type="EMBL" id="RRK31381.1"/>
    </source>
</evidence>
<evidence type="ECO:0000313" key="2">
    <source>
        <dbReference type="Proteomes" id="UP000274920"/>
    </source>
</evidence>
<reference evidence="1" key="1">
    <citation type="submission" date="2018-10" db="EMBL/GenBank/DDBJ databases">
        <title>Schaedlerella arabinophila gen. nov. sp. nov., isolated from the mouse intestinal tract and comparative analysis with the genome of the closely related altered Schaedler flora strain ASF502.</title>
        <authorList>
            <person name="Miyake S."/>
            <person name="Soh M."/>
            <person name="Seedorf H."/>
        </authorList>
    </citation>
    <scope>NUCLEOTIDE SEQUENCE [LARGE SCALE GENOMIC DNA]</scope>
    <source>
        <strain evidence="1">DSM 106076</strain>
    </source>
</reference>
<organism evidence="1 2">
    <name type="scientific">Schaedlerella arabinosiphila</name>
    <dbReference type="NCBI Taxonomy" id="2044587"/>
    <lineage>
        <taxon>Bacteria</taxon>
        <taxon>Bacillati</taxon>
        <taxon>Bacillota</taxon>
        <taxon>Clostridia</taxon>
        <taxon>Lachnospirales</taxon>
        <taxon>Lachnospiraceae</taxon>
        <taxon>Schaedlerella</taxon>
    </lineage>
</organism>
<accession>A0A3R8LXH6</accession>